<dbReference type="PANTHER" id="PTHR34040">
    <property type="entry name" value="FLAGELLAR BIOSYNTHETIC PROTEIN FLIQ"/>
    <property type="match status" value="1"/>
</dbReference>
<keyword evidence="6" id="KW-0843">Virulence</keyword>
<dbReference type="GO" id="GO:0005886">
    <property type="term" value="C:plasma membrane"/>
    <property type="evidence" value="ECO:0007669"/>
    <property type="project" value="UniProtKB-SubCell"/>
</dbReference>
<accession>A0A494XQF2</accession>
<reference evidence="9 10" key="1">
    <citation type="submission" date="2018-10" db="EMBL/GenBank/DDBJ databases">
        <title>Robbsia sp. DHC34, isolated from soil.</title>
        <authorList>
            <person name="Gao Z.-H."/>
            <person name="Qiu L.-H."/>
        </authorList>
    </citation>
    <scope>NUCLEOTIDE SEQUENCE [LARGE SCALE GENOMIC DNA]</scope>
    <source>
        <strain evidence="9 10">DHC34</strain>
    </source>
</reference>
<keyword evidence="10" id="KW-1185">Reference proteome</keyword>
<dbReference type="AlphaFoldDB" id="A0A494XQF2"/>
<evidence type="ECO:0000256" key="5">
    <source>
        <dbReference type="ARBA" id="ARBA00022989"/>
    </source>
</evidence>
<keyword evidence="4 8" id="KW-0812">Transmembrane</keyword>
<dbReference type="RefSeq" id="WP_121088562.1">
    <property type="nucleotide sequence ID" value="NZ_RBZU01000009.1"/>
</dbReference>
<evidence type="ECO:0000256" key="6">
    <source>
        <dbReference type="ARBA" id="ARBA00023026"/>
    </source>
</evidence>
<organism evidence="9 10">
    <name type="scientific">Pararobbsia silviterrae</name>
    <dbReference type="NCBI Taxonomy" id="1792498"/>
    <lineage>
        <taxon>Bacteria</taxon>
        <taxon>Pseudomonadati</taxon>
        <taxon>Pseudomonadota</taxon>
        <taxon>Betaproteobacteria</taxon>
        <taxon>Burkholderiales</taxon>
        <taxon>Burkholderiaceae</taxon>
        <taxon>Pararobbsia</taxon>
    </lineage>
</organism>
<evidence type="ECO:0000256" key="7">
    <source>
        <dbReference type="ARBA" id="ARBA00023136"/>
    </source>
</evidence>
<dbReference type="Pfam" id="PF01313">
    <property type="entry name" value="Bac_export_3"/>
    <property type="match status" value="1"/>
</dbReference>
<evidence type="ECO:0000313" key="9">
    <source>
        <dbReference type="EMBL" id="RKP50344.1"/>
    </source>
</evidence>
<gene>
    <name evidence="9" type="ORF">D7S86_19770</name>
</gene>
<feature type="transmembrane region" description="Helical" evidence="8">
    <location>
        <begin position="53"/>
        <end position="73"/>
    </location>
</feature>
<comment type="similarity">
    <text evidence="2">Belongs to the FliQ/MopD/SpaQ family.</text>
</comment>
<dbReference type="GO" id="GO:0009306">
    <property type="term" value="P:protein secretion"/>
    <property type="evidence" value="ECO:0007669"/>
    <property type="project" value="InterPro"/>
</dbReference>
<dbReference type="NCBIfam" id="NF011861">
    <property type="entry name" value="PRK15333.1"/>
    <property type="match status" value="1"/>
</dbReference>
<dbReference type="InterPro" id="IPR006306">
    <property type="entry name" value="T3SS_HrpO"/>
</dbReference>
<dbReference type="OrthoDB" id="9806440at2"/>
<dbReference type="PANTHER" id="PTHR34040:SF7">
    <property type="entry name" value="SURFACE PRESENTATION OF ANTIGENS PROTEIN SPAQ"/>
    <property type="match status" value="1"/>
</dbReference>
<name>A0A494XQF2_9BURK</name>
<feature type="transmembrane region" description="Helical" evidence="8">
    <location>
        <begin position="12"/>
        <end position="33"/>
    </location>
</feature>
<dbReference type="PRINTS" id="PR00952">
    <property type="entry name" value="TYPE3IMQPROT"/>
</dbReference>
<comment type="caution">
    <text evidence="9">The sequence shown here is derived from an EMBL/GenBank/DDBJ whole genome shotgun (WGS) entry which is preliminary data.</text>
</comment>
<evidence type="ECO:0000256" key="1">
    <source>
        <dbReference type="ARBA" id="ARBA00004651"/>
    </source>
</evidence>
<keyword evidence="3" id="KW-1003">Cell membrane</keyword>
<comment type="subcellular location">
    <subcellularLocation>
        <location evidence="1">Cell membrane</location>
        <topology evidence="1">Multi-pass membrane protein</topology>
    </subcellularLocation>
</comment>
<dbReference type="InterPro" id="IPR002191">
    <property type="entry name" value="Bac_export_3"/>
</dbReference>
<keyword evidence="7 8" id="KW-0472">Membrane</keyword>
<evidence type="ECO:0000256" key="2">
    <source>
        <dbReference type="ARBA" id="ARBA00006156"/>
    </source>
</evidence>
<proteinExistence type="inferred from homology"/>
<evidence type="ECO:0000256" key="3">
    <source>
        <dbReference type="ARBA" id="ARBA00022475"/>
    </source>
</evidence>
<evidence type="ECO:0000313" key="10">
    <source>
        <dbReference type="Proteomes" id="UP000270342"/>
    </source>
</evidence>
<protein>
    <submittedName>
        <fullName evidence="9">EscS/YscS/HrcS family type III secretion system export apparatus protein</fullName>
    </submittedName>
</protein>
<evidence type="ECO:0000256" key="8">
    <source>
        <dbReference type="SAM" id="Phobius"/>
    </source>
</evidence>
<sequence length="88" mass="9375">MNDIVQAGQQAIWLVMALSAWPVAVATLIGLIVGAFQTIVQLQEQTLPFGVKLIGIGLCLYIGSGWAGSKLVAWSVELMRHALARASI</sequence>
<dbReference type="NCBIfam" id="TIGR01403">
    <property type="entry name" value="fliQ_rel_III"/>
    <property type="match status" value="1"/>
</dbReference>
<dbReference type="Proteomes" id="UP000270342">
    <property type="component" value="Unassembled WGS sequence"/>
</dbReference>
<dbReference type="EMBL" id="RBZU01000009">
    <property type="protein sequence ID" value="RKP50344.1"/>
    <property type="molecule type" value="Genomic_DNA"/>
</dbReference>
<evidence type="ECO:0000256" key="4">
    <source>
        <dbReference type="ARBA" id="ARBA00022692"/>
    </source>
</evidence>
<keyword evidence="5 8" id="KW-1133">Transmembrane helix</keyword>